<dbReference type="Proteomes" id="UP000053259">
    <property type="component" value="Unassembled WGS sequence"/>
</dbReference>
<organism evidence="1 2">
    <name type="scientific">Verruconis gallopava</name>
    <dbReference type="NCBI Taxonomy" id="253628"/>
    <lineage>
        <taxon>Eukaryota</taxon>
        <taxon>Fungi</taxon>
        <taxon>Dikarya</taxon>
        <taxon>Ascomycota</taxon>
        <taxon>Pezizomycotina</taxon>
        <taxon>Dothideomycetes</taxon>
        <taxon>Pleosporomycetidae</taxon>
        <taxon>Venturiales</taxon>
        <taxon>Sympoventuriaceae</taxon>
        <taxon>Verruconis</taxon>
    </lineage>
</organism>
<dbReference type="EMBL" id="KN847531">
    <property type="protein sequence ID" value="KIW08122.1"/>
    <property type="molecule type" value="Genomic_DNA"/>
</dbReference>
<gene>
    <name evidence="1" type="ORF">PV09_01057</name>
</gene>
<dbReference type="GeneID" id="27309030"/>
<dbReference type="VEuPathDB" id="FungiDB:PV09_01057"/>
<dbReference type="RefSeq" id="XP_016217991.1">
    <property type="nucleotide sequence ID" value="XM_016353896.1"/>
</dbReference>
<dbReference type="InterPro" id="IPR021848">
    <property type="entry name" value="HODM_asu-like"/>
</dbReference>
<evidence type="ECO:0000313" key="2">
    <source>
        <dbReference type="Proteomes" id="UP000053259"/>
    </source>
</evidence>
<dbReference type="InParanoid" id="A0A0D1Z568"/>
<dbReference type="AlphaFoldDB" id="A0A0D1Z568"/>
<sequence length="391" mass="44122">MFSSSAAATFLVLGVISSAAWAVFRWRKAQHAALDPAVSRLYRDITPLRLDWKSKEQIQNAPLKGTYHLTMALQTCSFDEMIDMDKTYMDKVMLRRQILKSETRTATQANPVASNAVHELYEWMFGVYLPQRYPTMFSRLDEKGVLHNIALNEYIPLTPPLDPVECLTILGSHVDTDFLLLLPVADPKARPTRALPTPNPAFPYHLHAYVVCFPSGFDMKQKFGLPLAAIHRPVPGYAQKLEKSMDRFFTTLPFGKVVKRANWAIQQGPALFKPSGNHLATTLKPETMAPPKHEPTEQELKEWAEDAEKVVPEECMLRSERQTLHRLERSGALVFAFKTYLYPLPEVKAAGLGEDLADSAEGLWKGSVPAMAVYKRGVVWARKVVEYLRAP</sequence>
<evidence type="ECO:0000313" key="1">
    <source>
        <dbReference type="EMBL" id="KIW08122.1"/>
    </source>
</evidence>
<proteinExistence type="predicted"/>
<accession>A0A0D1Z568</accession>
<dbReference type="HOGENOM" id="CLU_025462_2_0_1"/>
<keyword evidence="2" id="KW-1185">Reference proteome</keyword>
<dbReference type="Pfam" id="PF11927">
    <property type="entry name" value="HODM_asu-like"/>
    <property type="match status" value="1"/>
</dbReference>
<reference evidence="1 2" key="1">
    <citation type="submission" date="2015-01" db="EMBL/GenBank/DDBJ databases">
        <title>The Genome Sequence of Ochroconis gallopava CBS43764.</title>
        <authorList>
            <consortium name="The Broad Institute Genomics Platform"/>
            <person name="Cuomo C."/>
            <person name="de Hoog S."/>
            <person name="Gorbushina A."/>
            <person name="Stielow B."/>
            <person name="Teixiera M."/>
            <person name="Abouelleil A."/>
            <person name="Chapman S.B."/>
            <person name="Priest M."/>
            <person name="Young S.K."/>
            <person name="Wortman J."/>
            <person name="Nusbaum C."/>
            <person name="Birren B."/>
        </authorList>
    </citation>
    <scope>NUCLEOTIDE SEQUENCE [LARGE SCALE GENOMIC DNA]</scope>
    <source>
        <strain evidence="1 2">CBS 43764</strain>
    </source>
</reference>
<dbReference type="OrthoDB" id="5043642at2759"/>
<protein>
    <submittedName>
        <fullName evidence="1">Uncharacterized protein</fullName>
    </submittedName>
</protein>
<name>A0A0D1Z568_9PEZI</name>
<dbReference type="STRING" id="253628.A0A0D1Z568"/>